<name>A0ABC9VA26_9BACL</name>
<gene>
    <name evidence="1" type="ORF">H839_15838</name>
</gene>
<dbReference type="RefSeq" id="WP_052351496.1">
    <property type="nucleotide sequence ID" value="NZ_CM002692.1"/>
</dbReference>
<dbReference type="Proteomes" id="UP000023566">
    <property type="component" value="Chromosome"/>
</dbReference>
<protein>
    <submittedName>
        <fullName evidence="1">Uncharacterized protein</fullName>
    </submittedName>
</protein>
<comment type="caution">
    <text evidence="1">The sequence shown here is derived from an EMBL/GenBank/DDBJ whole genome shotgun (WGS) entry which is preliminary data.</text>
</comment>
<evidence type="ECO:0000313" key="2">
    <source>
        <dbReference type="Proteomes" id="UP000023566"/>
    </source>
</evidence>
<dbReference type="AlphaFoldDB" id="A0ABC9VA26"/>
<keyword evidence="2" id="KW-1185">Reference proteome</keyword>
<accession>A0ABC9VA26</accession>
<organism evidence="1 2">
    <name type="scientific">Parageobacillus genomosp. 1</name>
    <dbReference type="NCBI Taxonomy" id="1295642"/>
    <lineage>
        <taxon>Bacteria</taxon>
        <taxon>Bacillati</taxon>
        <taxon>Bacillota</taxon>
        <taxon>Bacilli</taxon>
        <taxon>Bacillales</taxon>
        <taxon>Anoxybacillaceae</taxon>
        <taxon>Parageobacillus</taxon>
    </lineage>
</organism>
<dbReference type="EMBL" id="AOTZ01000009">
    <property type="protein sequence ID" value="EZP74986.1"/>
    <property type="molecule type" value="Genomic_DNA"/>
</dbReference>
<sequence>MEHDGVLQSILQAYAEHRKRHRKMSEFEYLQDTPYLYSSDYLRELYRGADTKEKKQKLFDYIQRFEVNDKEYRGYYSLYEQIGRELGHIEDEKEEYIQIPKSLIAEYARQMMDDEDFVKYNMRGQRK</sequence>
<reference evidence="1 2" key="1">
    <citation type="journal article" date="2014" name="Appl. Microbiol. Biotechnol.">
        <title>Transformable facultative thermophile Geobacillus stearothermophilus NUB3621 as a host strain for metabolic engineering.</title>
        <authorList>
            <person name="Blanchard K."/>
            <person name="Robic S."/>
            <person name="Matsumura I."/>
        </authorList>
    </citation>
    <scope>NUCLEOTIDE SEQUENCE [LARGE SCALE GENOMIC DNA]</scope>
    <source>
        <strain evidence="1 2">NUB3621</strain>
    </source>
</reference>
<proteinExistence type="predicted"/>
<evidence type="ECO:0000313" key="1">
    <source>
        <dbReference type="EMBL" id="EZP74986.1"/>
    </source>
</evidence>